<dbReference type="Pfam" id="PF20155">
    <property type="entry name" value="TMP_3"/>
    <property type="match status" value="1"/>
</dbReference>
<feature type="non-terminal residue" evidence="2">
    <location>
        <position position="306"/>
    </location>
</feature>
<gene>
    <name evidence="2" type="ORF">RF091_19940</name>
</gene>
<evidence type="ECO:0000259" key="1">
    <source>
        <dbReference type="Pfam" id="PF20155"/>
    </source>
</evidence>
<protein>
    <submittedName>
        <fullName evidence="2">Tape measure protein</fullName>
    </submittedName>
</protein>
<accession>A0ABD5BLX8</accession>
<dbReference type="AlphaFoldDB" id="A0ABD5BLX8"/>
<reference evidence="2 3" key="1">
    <citation type="submission" date="2023-07" db="EMBL/GenBank/DDBJ databases">
        <title>Pathogens genome sequencing project 196.</title>
        <authorList>
            <person name="Cao X."/>
        </authorList>
    </citation>
    <scope>NUCLEOTIDE SEQUENCE [LARGE SCALE GENOMIC DNA]</scope>
    <source>
        <strain evidence="2 3">SM41</strain>
    </source>
</reference>
<organism evidence="2 3">
    <name type="scientific">Serratia marcescens</name>
    <dbReference type="NCBI Taxonomy" id="615"/>
    <lineage>
        <taxon>Bacteria</taxon>
        <taxon>Pseudomonadati</taxon>
        <taxon>Pseudomonadota</taxon>
        <taxon>Gammaproteobacteria</taxon>
        <taxon>Enterobacterales</taxon>
        <taxon>Yersiniaceae</taxon>
        <taxon>Serratia</taxon>
    </lineage>
</organism>
<feature type="domain" description="Tape measure protein N-terminal" evidence="1">
    <location>
        <begin position="69"/>
        <end position="257"/>
    </location>
</feature>
<evidence type="ECO:0000313" key="2">
    <source>
        <dbReference type="EMBL" id="MDQ9557767.1"/>
    </source>
</evidence>
<dbReference type="RefSeq" id="WP_309213232.1">
    <property type="nucleotide sequence ID" value="NZ_JAVIPQ010000364.1"/>
</dbReference>
<dbReference type="NCBIfam" id="TIGR02675">
    <property type="entry name" value="tape_meas_nterm"/>
    <property type="match status" value="1"/>
</dbReference>
<proteinExistence type="predicted"/>
<comment type="caution">
    <text evidence="2">The sequence shown here is derived from an EMBL/GenBank/DDBJ whole genome shotgun (WGS) entry which is preliminary data.</text>
</comment>
<dbReference type="InterPro" id="IPR013491">
    <property type="entry name" value="Tape_meas_N"/>
</dbReference>
<sequence length="306" mass="31849">MTEQNGGGILYQVEMDVAGLLVGQRKVNARLEEMEGRFSTTGKAVGSTEKTFSSLSRVAVSLSAALSVQQVAQYANAWVDVNNKLVNAVRPTEQLADVTQRVFDISQETRSGLESTAALYGRLERATRSAGTSAEALAKLTTTINKGLIVSGATTQEASSTMIQLSQALASGVLRGEEFNSISENGSRLAVALADSLGVTAGQLRAMAAEGKLTTDVVVKGLLSQGDVIAKEFGNTIQTMGQAFQIAGNNITKFIGESTSVQSGLKVFNDAVVSLSENVDVAAGVVTAFAVVLGGRYVGSLAMATQ</sequence>
<evidence type="ECO:0000313" key="3">
    <source>
        <dbReference type="Proteomes" id="UP001234811"/>
    </source>
</evidence>
<name>A0ABD5BLX8_SERMA</name>
<dbReference type="Proteomes" id="UP001234811">
    <property type="component" value="Unassembled WGS sequence"/>
</dbReference>
<dbReference type="EMBL" id="JAVIPQ010000364">
    <property type="protein sequence ID" value="MDQ9557767.1"/>
    <property type="molecule type" value="Genomic_DNA"/>
</dbReference>